<keyword evidence="2" id="KW-0503">Monooxygenase</keyword>
<dbReference type="GO" id="GO:0071949">
    <property type="term" value="F:FAD binding"/>
    <property type="evidence" value="ECO:0007669"/>
    <property type="project" value="InterPro"/>
</dbReference>
<dbReference type="Gene3D" id="3.50.50.60">
    <property type="entry name" value="FAD/NAD(P)-binding domain"/>
    <property type="match status" value="1"/>
</dbReference>
<dbReference type="GO" id="GO:0004497">
    <property type="term" value="F:monooxygenase activity"/>
    <property type="evidence" value="ECO:0007669"/>
    <property type="project" value="UniProtKB-KW"/>
</dbReference>
<dbReference type="Proteomes" id="UP000572680">
    <property type="component" value="Unassembled WGS sequence"/>
</dbReference>
<evidence type="ECO:0000313" key="5">
    <source>
        <dbReference type="Proteomes" id="UP000572680"/>
    </source>
</evidence>
<sequence length="398" mass="42335">MSRTAVVIGGGIGGLAAAVALHRIGWRATVLERAARFEEVGVGLSLSPNALRALDALGLGDRARAVGVPTWATHAMRTPSGGHLMRAPDQGVPPLLAFRRAALHQLLLKAVPDGRVRTGAQVTALRANGPTATVICDDEEFTADLVVAADGIHSTTRGLLWPDAPPPRFLNYTAWLGLAELDHPVGPDGPPELRGSMTLGRGQALLIHPVGARQTYWALLAAADRPGVRHPDELAEARRRVGAWHQPVPALLDATPADQVRRIDIHEAPPLSTFVHRNVALLGDAAHAMSPDRGQGAGQSIEDAVVLAAALATEPTVTDALTRYDRERRPRTQTTAESARRAGQQVLNAGTAAHHLTTLSLRLTPSALWNRLAPRALAPLWDWQPPSLPDQPTHPASP</sequence>
<protein>
    <submittedName>
        <fullName evidence="4">2-polyprenyl-6-methoxyphenol hydroxylase-like FAD-dependent oxidoreductase</fullName>
    </submittedName>
</protein>
<dbReference type="AlphaFoldDB" id="A0A7W3LR25"/>
<dbReference type="SUPFAM" id="SSF51905">
    <property type="entry name" value="FAD/NAD(P)-binding domain"/>
    <property type="match status" value="1"/>
</dbReference>
<dbReference type="RefSeq" id="WP_182844924.1">
    <property type="nucleotide sequence ID" value="NZ_BAAALP010000005.1"/>
</dbReference>
<feature type="domain" description="FAD-binding" evidence="3">
    <location>
        <begin position="5"/>
        <end position="337"/>
    </location>
</feature>
<organism evidence="4 5">
    <name type="scientific">Actinomadura namibiensis</name>
    <dbReference type="NCBI Taxonomy" id="182080"/>
    <lineage>
        <taxon>Bacteria</taxon>
        <taxon>Bacillati</taxon>
        <taxon>Actinomycetota</taxon>
        <taxon>Actinomycetes</taxon>
        <taxon>Streptosporangiales</taxon>
        <taxon>Thermomonosporaceae</taxon>
        <taxon>Actinomadura</taxon>
    </lineage>
</organism>
<accession>A0A7W3LR25</accession>
<keyword evidence="1" id="KW-0560">Oxidoreductase</keyword>
<proteinExistence type="predicted"/>
<dbReference type="EMBL" id="JACJIA010000005">
    <property type="protein sequence ID" value="MBA8952667.1"/>
    <property type="molecule type" value="Genomic_DNA"/>
</dbReference>
<evidence type="ECO:0000256" key="2">
    <source>
        <dbReference type="ARBA" id="ARBA00023033"/>
    </source>
</evidence>
<reference evidence="4 5" key="1">
    <citation type="submission" date="2020-08" db="EMBL/GenBank/DDBJ databases">
        <title>Genomic Encyclopedia of Type Strains, Phase IV (KMG-IV): sequencing the most valuable type-strain genomes for metagenomic binning, comparative biology and taxonomic classification.</title>
        <authorList>
            <person name="Goeker M."/>
        </authorList>
    </citation>
    <scope>NUCLEOTIDE SEQUENCE [LARGE SCALE GENOMIC DNA]</scope>
    <source>
        <strain evidence="4 5">DSM 44197</strain>
    </source>
</reference>
<evidence type="ECO:0000313" key="4">
    <source>
        <dbReference type="EMBL" id="MBA8952667.1"/>
    </source>
</evidence>
<dbReference type="Pfam" id="PF01494">
    <property type="entry name" value="FAD_binding_3"/>
    <property type="match status" value="1"/>
</dbReference>
<keyword evidence="5" id="KW-1185">Reference proteome</keyword>
<dbReference type="InterPro" id="IPR036188">
    <property type="entry name" value="FAD/NAD-bd_sf"/>
</dbReference>
<comment type="caution">
    <text evidence="4">The sequence shown here is derived from an EMBL/GenBank/DDBJ whole genome shotgun (WGS) entry which is preliminary data.</text>
</comment>
<dbReference type="PANTHER" id="PTHR13789:SF309">
    <property type="entry name" value="PUTATIVE (AFU_ORTHOLOGUE AFUA_6G14510)-RELATED"/>
    <property type="match status" value="1"/>
</dbReference>
<dbReference type="PRINTS" id="PR00420">
    <property type="entry name" value="RNGMNOXGNASE"/>
</dbReference>
<name>A0A7W3LR25_ACTNM</name>
<evidence type="ECO:0000259" key="3">
    <source>
        <dbReference type="Pfam" id="PF01494"/>
    </source>
</evidence>
<dbReference type="InterPro" id="IPR002938">
    <property type="entry name" value="FAD-bd"/>
</dbReference>
<dbReference type="PANTHER" id="PTHR13789">
    <property type="entry name" value="MONOOXYGENASE"/>
    <property type="match status" value="1"/>
</dbReference>
<dbReference type="InterPro" id="IPR050493">
    <property type="entry name" value="FAD-dep_Monooxygenase_BioMet"/>
</dbReference>
<evidence type="ECO:0000256" key="1">
    <source>
        <dbReference type="ARBA" id="ARBA00023002"/>
    </source>
</evidence>
<gene>
    <name evidence="4" type="ORF">HNR61_004313</name>
</gene>